<proteinExistence type="inferred from homology"/>
<feature type="domain" description="Thioredoxin" evidence="7">
    <location>
        <begin position="2"/>
        <end position="127"/>
    </location>
</feature>
<keyword evidence="9" id="KW-1185">Reference proteome</keyword>
<dbReference type="InterPro" id="IPR013766">
    <property type="entry name" value="Thioredoxin_domain"/>
</dbReference>
<keyword evidence="4" id="KW-1015">Disulfide bond</keyword>
<evidence type="ECO:0000256" key="2">
    <source>
        <dbReference type="ARBA" id="ARBA00022448"/>
    </source>
</evidence>
<dbReference type="PANTHER" id="PTHR45663:SF11">
    <property type="entry name" value="GEO12009P1"/>
    <property type="match status" value="1"/>
</dbReference>
<dbReference type="Proteomes" id="UP000279562">
    <property type="component" value="Unassembled WGS sequence"/>
</dbReference>
<reference evidence="8 9" key="1">
    <citation type="submission" date="2018-11" db="EMBL/GenBank/DDBJ databases">
        <title>Genomes From Bacteria Associated with the Canine Oral Cavity: a Test Case for Automated Genome-Based Taxonomic Assignment.</title>
        <authorList>
            <person name="Coil D.A."/>
            <person name="Jospin G."/>
            <person name="Darling A.E."/>
            <person name="Wallis C."/>
            <person name="Davis I.J."/>
            <person name="Harris S."/>
            <person name="Eisen J.A."/>
            <person name="Holcombe L.J."/>
            <person name="O'Flynn C."/>
        </authorList>
    </citation>
    <scope>NUCLEOTIDE SEQUENCE [LARGE SCALE GENOMIC DNA]</scope>
    <source>
        <strain evidence="8 9">OH1047_COT-310</strain>
    </source>
</reference>
<dbReference type="InterPro" id="IPR036249">
    <property type="entry name" value="Thioredoxin-like_sf"/>
</dbReference>
<sequence length="137" mass="15419">MNNIKNKDKMKTIQLTKGEFLRRVADYETNPSEWKYLGDKPAIVDFYADWCGPCKMVAPILEELAAEYGDSIYIYKINTEEEPELSAAFGIRSIPSLLFIPMNESPQMAMGAMSKADFKRAIEEVLLGGEADKNLKG</sequence>
<dbReference type="PANTHER" id="PTHR45663">
    <property type="entry name" value="GEO12009P1"/>
    <property type="match status" value="1"/>
</dbReference>
<dbReference type="InterPro" id="IPR005746">
    <property type="entry name" value="Thioredoxin"/>
</dbReference>
<dbReference type="CDD" id="cd02947">
    <property type="entry name" value="TRX_family"/>
    <property type="match status" value="1"/>
</dbReference>
<dbReference type="RefSeq" id="WP_125239441.1">
    <property type="nucleotide sequence ID" value="NZ_RQYF01000041.1"/>
</dbReference>
<dbReference type="Gene3D" id="3.40.30.10">
    <property type="entry name" value="Glutaredoxin"/>
    <property type="match status" value="1"/>
</dbReference>
<evidence type="ECO:0000313" key="9">
    <source>
        <dbReference type="Proteomes" id="UP000279562"/>
    </source>
</evidence>
<evidence type="ECO:0000256" key="3">
    <source>
        <dbReference type="ARBA" id="ARBA00022982"/>
    </source>
</evidence>
<dbReference type="PROSITE" id="PS51352">
    <property type="entry name" value="THIOREDOXIN_2"/>
    <property type="match status" value="1"/>
</dbReference>
<evidence type="ECO:0000256" key="4">
    <source>
        <dbReference type="ARBA" id="ARBA00023157"/>
    </source>
</evidence>
<comment type="caution">
    <text evidence="8">The sequence shown here is derived from an EMBL/GenBank/DDBJ whole genome shotgun (WGS) entry which is preliminary data.</text>
</comment>
<keyword evidence="3" id="KW-0249">Electron transport</keyword>
<evidence type="ECO:0000256" key="1">
    <source>
        <dbReference type="ARBA" id="ARBA00008987"/>
    </source>
</evidence>
<dbReference type="GO" id="GO:0005737">
    <property type="term" value="C:cytoplasm"/>
    <property type="evidence" value="ECO:0007669"/>
    <property type="project" value="TreeGrafter"/>
</dbReference>
<dbReference type="AlphaFoldDB" id="A0A3P2A4Y5"/>
<dbReference type="SUPFAM" id="SSF52833">
    <property type="entry name" value="Thioredoxin-like"/>
    <property type="match status" value="1"/>
</dbReference>
<evidence type="ECO:0000259" key="7">
    <source>
        <dbReference type="PROSITE" id="PS51352"/>
    </source>
</evidence>
<keyword evidence="2" id="KW-0813">Transport</keyword>
<gene>
    <name evidence="8" type="primary">trxA</name>
    <name evidence="8" type="ORF">EII33_09045</name>
</gene>
<evidence type="ECO:0000256" key="5">
    <source>
        <dbReference type="ARBA" id="ARBA00023284"/>
    </source>
</evidence>
<dbReference type="NCBIfam" id="TIGR01068">
    <property type="entry name" value="thioredoxin"/>
    <property type="match status" value="1"/>
</dbReference>
<comment type="similarity">
    <text evidence="1">Belongs to the thioredoxin family.</text>
</comment>
<dbReference type="GO" id="GO:0015035">
    <property type="term" value="F:protein-disulfide reductase activity"/>
    <property type="evidence" value="ECO:0007669"/>
    <property type="project" value="UniProtKB-UniRule"/>
</dbReference>
<name>A0A3P2A4Y5_9BACE</name>
<dbReference type="Pfam" id="PF00085">
    <property type="entry name" value="Thioredoxin"/>
    <property type="match status" value="1"/>
</dbReference>
<dbReference type="EMBL" id="RQYF01000041">
    <property type="protein sequence ID" value="RRD90025.1"/>
    <property type="molecule type" value="Genomic_DNA"/>
</dbReference>
<organism evidence="8 9">
    <name type="scientific">Prevotella heparinolytica</name>
    <dbReference type="NCBI Taxonomy" id="28113"/>
    <lineage>
        <taxon>Bacteria</taxon>
        <taxon>Pseudomonadati</taxon>
        <taxon>Bacteroidota</taxon>
        <taxon>Bacteroidia</taxon>
        <taxon>Bacteroidales</taxon>
        <taxon>Bacteroidaceae</taxon>
        <taxon>Bacteroides</taxon>
    </lineage>
</organism>
<dbReference type="InterPro" id="IPR017937">
    <property type="entry name" value="Thioredoxin_CS"/>
</dbReference>
<dbReference type="FunFam" id="3.40.30.10:FF:000229">
    <property type="entry name" value="Thioredoxin (TRX)"/>
    <property type="match status" value="1"/>
</dbReference>
<dbReference type="PRINTS" id="PR00421">
    <property type="entry name" value="THIOREDOXIN"/>
</dbReference>
<evidence type="ECO:0000256" key="6">
    <source>
        <dbReference type="NCBIfam" id="TIGR01068"/>
    </source>
</evidence>
<dbReference type="PROSITE" id="PS00194">
    <property type="entry name" value="THIOREDOXIN_1"/>
    <property type="match status" value="1"/>
</dbReference>
<protein>
    <recommendedName>
        <fullName evidence="6">Thioredoxin</fullName>
    </recommendedName>
</protein>
<keyword evidence="5" id="KW-0676">Redox-active center</keyword>
<accession>A0A3P2A4Y5</accession>
<evidence type="ECO:0000313" key="8">
    <source>
        <dbReference type="EMBL" id="RRD90025.1"/>
    </source>
</evidence>